<accession>A0A5B7H7J7</accession>
<keyword evidence="2" id="KW-1185">Reference proteome</keyword>
<comment type="caution">
    <text evidence="1">The sequence shown here is derived from an EMBL/GenBank/DDBJ whole genome shotgun (WGS) entry which is preliminary data.</text>
</comment>
<name>A0A5B7H7J7_PORTR</name>
<gene>
    <name evidence="1" type="ORF">E2C01_058874</name>
</gene>
<dbReference type="AlphaFoldDB" id="A0A5B7H7J7"/>
<dbReference type="EMBL" id="VSRR010022539">
    <property type="protein sequence ID" value="MPC64754.1"/>
    <property type="molecule type" value="Genomic_DNA"/>
</dbReference>
<protein>
    <submittedName>
        <fullName evidence="1">Uncharacterized protein</fullName>
    </submittedName>
</protein>
<dbReference type="Proteomes" id="UP000324222">
    <property type="component" value="Unassembled WGS sequence"/>
</dbReference>
<evidence type="ECO:0000313" key="2">
    <source>
        <dbReference type="Proteomes" id="UP000324222"/>
    </source>
</evidence>
<evidence type="ECO:0000313" key="1">
    <source>
        <dbReference type="EMBL" id="MPC64754.1"/>
    </source>
</evidence>
<sequence>MLGNLNSNLAVSWRPHGEPHGSHVRVPFSHFVSATLCSASVGNEFW</sequence>
<reference evidence="1 2" key="1">
    <citation type="submission" date="2019-05" db="EMBL/GenBank/DDBJ databases">
        <title>Another draft genome of Portunus trituberculatus and its Hox gene families provides insights of decapod evolution.</title>
        <authorList>
            <person name="Jeong J.-H."/>
            <person name="Song I."/>
            <person name="Kim S."/>
            <person name="Choi T."/>
            <person name="Kim D."/>
            <person name="Ryu S."/>
            <person name="Kim W."/>
        </authorList>
    </citation>
    <scope>NUCLEOTIDE SEQUENCE [LARGE SCALE GENOMIC DNA]</scope>
    <source>
        <tissue evidence="1">Muscle</tissue>
    </source>
</reference>
<proteinExistence type="predicted"/>
<organism evidence="1 2">
    <name type="scientific">Portunus trituberculatus</name>
    <name type="common">Swimming crab</name>
    <name type="synonym">Neptunus trituberculatus</name>
    <dbReference type="NCBI Taxonomy" id="210409"/>
    <lineage>
        <taxon>Eukaryota</taxon>
        <taxon>Metazoa</taxon>
        <taxon>Ecdysozoa</taxon>
        <taxon>Arthropoda</taxon>
        <taxon>Crustacea</taxon>
        <taxon>Multicrustacea</taxon>
        <taxon>Malacostraca</taxon>
        <taxon>Eumalacostraca</taxon>
        <taxon>Eucarida</taxon>
        <taxon>Decapoda</taxon>
        <taxon>Pleocyemata</taxon>
        <taxon>Brachyura</taxon>
        <taxon>Eubrachyura</taxon>
        <taxon>Portunoidea</taxon>
        <taxon>Portunidae</taxon>
        <taxon>Portuninae</taxon>
        <taxon>Portunus</taxon>
    </lineage>
</organism>